<name>M6KMK2_LEPIR</name>
<gene>
    <name evidence="1" type="ORF">LEP1GSC083_4357</name>
</gene>
<proteinExistence type="predicted"/>
<dbReference type="EMBL" id="AHMZ02000122">
    <property type="protein sequence ID" value="EMN28992.1"/>
    <property type="molecule type" value="Genomic_DNA"/>
</dbReference>
<accession>M6KMK2</accession>
<protein>
    <submittedName>
        <fullName evidence="1">B12 binding domain protein</fullName>
    </submittedName>
</protein>
<evidence type="ECO:0000313" key="2">
    <source>
        <dbReference type="Proteomes" id="UP000012137"/>
    </source>
</evidence>
<dbReference type="Proteomes" id="UP000012137">
    <property type="component" value="Unassembled WGS sequence"/>
</dbReference>
<reference evidence="1 2" key="1">
    <citation type="submission" date="2013-01" db="EMBL/GenBank/DDBJ databases">
        <authorList>
            <person name="Harkins D.M."/>
            <person name="Durkin A.S."/>
            <person name="Brinkac L.M."/>
            <person name="Haft D.H."/>
            <person name="Selengut J.D."/>
            <person name="Sanka R."/>
            <person name="DePew J."/>
            <person name="Purushe J."/>
            <person name="Peacock S.J."/>
            <person name="Thaipadungpanit J."/>
            <person name="Wuthiekanun V.W."/>
            <person name="Day N.P."/>
            <person name="Vinetz J.M."/>
            <person name="Sutton G.G."/>
            <person name="Nierman W.C."/>
            <person name="Fouts D.E."/>
        </authorList>
    </citation>
    <scope>NUCLEOTIDE SEQUENCE [LARGE SCALE GENOMIC DNA]</scope>
    <source>
        <strain evidence="1 2">L0374</strain>
    </source>
</reference>
<dbReference type="AlphaFoldDB" id="M6KMK2"/>
<organism evidence="1 2">
    <name type="scientific">Leptospira interrogans serovar Pyrogenes str. L0374</name>
    <dbReference type="NCBI Taxonomy" id="1049928"/>
    <lineage>
        <taxon>Bacteria</taxon>
        <taxon>Pseudomonadati</taxon>
        <taxon>Spirochaetota</taxon>
        <taxon>Spirochaetia</taxon>
        <taxon>Leptospirales</taxon>
        <taxon>Leptospiraceae</taxon>
        <taxon>Leptospira</taxon>
    </lineage>
</organism>
<sequence length="132" mass="15473">MRLLLIQPPVEDFYDTDIRLQPIGLCYLKGAIQKFLPNVEVIIRDFHRGLGNKLAGRRTIPIPNELKYLKEYYPVPDRSPFSTFFEYFHFGASYEDISKEVKYLNPDLVGISSLFSPYYREALKTAEEIKKF</sequence>
<comment type="caution">
    <text evidence="1">The sequence shown here is derived from an EMBL/GenBank/DDBJ whole genome shotgun (WGS) entry which is preliminary data.</text>
</comment>
<evidence type="ECO:0000313" key="1">
    <source>
        <dbReference type="EMBL" id="EMN28992.1"/>
    </source>
</evidence>